<name>A0A2N7PM03_9BACT</name>
<sequence length="313" mass="35838">MYSFKKILLPVDESKHSKKAITFAGKFLKYFIKDISQITIFHVIRLSYLTAHEKRIDLRVEFLKESELFKKLKEQYLKEKIKPILDEYEKILRDCGITIEIIKRVDEGDPGNKIIEVLCKEDYFSVFLARRGISLTESLVMGSVSTKVVYNAKKQVVYLIGEKFSEDQVDSVSKILIPVDGSEYSKKAVEHAVYVVKGLGEKIKKIKLLRVINLDVYQERINQGIDPEKEAGENLSIAKKKFLDEYIPEKLIQTQVLIGIPSKEIIKEIKENNYDLVIIGRRGRSPLKDLVMGGVSSAIVYHCIEPTIAIINL</sequence>
<feature type="domain" description="UspA" evidence="2">
    <location>
        <begin position="4"/>
        <end position="157"/>
    </location>
</feature>
<evidence type="ECO:0000313" key="3">
    <source>
        <dbReference type="EMBL" id="PMP65639.1"/>
    </source>
</evidence>
<evidence type="ECO:0000259" key="2">
    <source>
        <dbReference type="Pfam" id="PF00582"/>
    </source>
</evidence>
<feature type="domain" description="UspA" evidence="2">
    <location>
        <begin position="173"/>
        <end position="306"/>
    </location>
</feature>
<dbReference type="EMBL" id="PNIK01000093">
    <property type="protein sequence ID" value="PMP65639.1"/>
    <property type="molecule type" value="Genomic_DNA"/>
</dbReference>
<dbReference type="PANTHER" id="PTHR46268">
    <property type="entry name" value="STRESS RESPONSE PROTEIN NHAX"/>
    <property type="match status" value="1"/>
</dbReference>
<dbReference type="AlphaFoldDB" id="A0A2N7PM03"/>
<protein>
    <submittedName>
        <fullName evidence="3">Universal stress protein</fullName>
    </submittedName>
</protein>
<evidence type="ECO:0000256" key="1">
    <source>
        <dbReference type="ARBA" id="ARBA00008791"/>
    </source>
</evidence>
<dbReference type="CDD" id="cd00293">
    <property type="entry name" value="USP-like"/>
    <property type="match status" value="2"/>
</dbReference>
<accession>A0A2N7PM03</accession>
<comment type="similarity">
    <text evidence="1">Belongs to the universal stress protein A family.</text>
</comment>
<organism evidence="3 4">
    <name type="scientific">Thermodesulfobacterium geofontis</name>
    <dbReference type="NCBI Taxonomy" id="1295609"/>
    <lineage>
        <taxon>Bacteria</taxon>
        <taxon>Pseudomonadati</taxon>
        <taxon>Thermodesulfobacteriota</taxon>
        <taxon>Thermodesulfobacteria</taxon>
        <taxon>Thermodesulfobacteriales</taxon>
        <taxon>Thermodesulfobacteriaceae</taxon>
        <taxon>Thermodesulfobacterium</taxon>
    </lineage>
</organism>
<evidence type="ECO:0000313" key="4">
    <source>
        <dbReference type="Proteomes" id="UP000235460"/>
    </source>
</evidence>
<dbReference type="PRINTS" id="PR01438">
    <property type="entry name" value="UNVRSLSTRESS"/>
</dbReference>
<proteinExistence type="inferred from homology"/>
<dbReference type="InterPro" id="IPR006016">
    <property type="entry name" value="UspA"/>
</dbReference>
<dbReference type="InterPro" id="IPR006015">
    <property type="entry name" value="Universal_stress_UspA"/>
</dbReference>
<dbReference type="Proteomes" id="UP000235460">
    <property type="component" value="Unassembled WGS sequence"/>
</dbReference>
<dbReference type="SUPFAM" id="SSF52402">
    <property type="entry name" value="Adenine nucleotide alpha hydrolases-like"/>
    <property type="match status" value="2"/>
</dbReference>
<reference evidence="3 4" key="1">
    <citation type="submission" date="2018-01" db="EMBL/GenBank/DDBJ databases">
        <title>Metagenomic assembled genomes from two thermal pools in the Uzon Caldera, Kamchatka, Russia.</title>
        <authorList>
            <person name="Wilkins L."/>
            <person name="Ettinger C."/>
        </authorList>
    </citation>
    <scope>NUCLEOTIDE SEQUENCE [LARGE SCALE GENOMIC DNA]</scope>
    <source>
        <strain evidence="3">ZAV-08</strain>
    </source>
</reference>
<dbReference type="Gene3D" id="3.40.50.620">
    <property type="entry name" value="HUPs"/>
    <property type="match status" value="2"/>
</dbReference>
<comment type="caution">
    <text evidence="3">The sequence shown here is derived from an EMBL/GenBank/DDBJ whole genome shotgun (WGS) entry which is preliminary data.</text>
</comment>
<dbReference type="Pfam" id="PF00582">
    <property type="entry name" value="Usp"/>
    <property type="match status" value="2"/>
</dbReference>
<dbReference type="InterPro" id="IPR014729">
    <property type="entry name" value="Rossmann-like_a/b/a_fold"/>
</dbReference>
<dbReference type="PANTHER" id="PTHR46268:SF6">
    <property type="entry name" value="UNIVERSAL STRESS PROTEIN UP12"/>
    <property type="match status" value="1"/>
</dbReference>
<gene>
    <name evidence="3" type="ORF">C0190_06565</name>
</gene>